<gene>
    <name evidence="2" type="ORF">SU7_1346</name>
</gene>
<feature type="compositionally biased region" description="Low complexity" evidence="1">
    <location>
        <begin position="112"/>
        <end position="122"/>
    </location>
</feature>
<protein>
    <submittedName>
        <fullName evidence="2">YGR237C</fullName>
    </submittedName>
</protein>
<feature type="region of interest" description="Disordered" evidence="1">
    <location>
        <begin position="216"/>
        <end position="237"/>
    </location>
</feature>
<dbReference type="Proteomes" id="UP000006968">
    <property type="component" value="Chromosome VII"/>
</dbReference>
<feature type="compositionally biased region" description="Polar residues" evidence="1">
    <location>
        <begin position="396"/>
        <end position="409"/>
    </location>
</feature>
<name>J8Q7P8_SACAR</name>
<feature type="compositionally biased region" description="Low complexity" evidence="1">
    <location>
        <begin position="751"/>
        <end position="765"/>
    </location>
</feature>
<dbReference type="OrthoDB" id="4068467at2759"/>
<feature type="compositionally biased region" description="Low complexity" evidence="1">
    <location>
        <begin position="782"/>
        <end position="791"/>
    </location>
</feature>
<comment type="caution">
    <text evidence="2">The sequence shown here is derived from an EMBL/GenBank/DDBJ whole genome shotgun (WGS) entry which is preliminary data.</text>
</comment>
<feature type="region of interest" description="Disordered" evidence="1">
    <location>
        <begin position="637"/>
        <end position="661"/>
    </location>
</feature>
<dbReference type="AlphaFoldDB" id="J8Q7P8"/>
<feature type="region of interest" description="Disordered" evidence="1">
    <location>
        <begin position="109"/>
        <end position="163"/>
    </location>
</feature>
<evidence type="ECO:0000256" key="1">
    <source>
        <dbReference type="SAM" id="MobiDB-lite"/>
    </source>
</evidence>
<sequence>MATAKTFTKHISFDDLAPSLIDDQATIIKNDSHHIGLNNHFLHIPPQFNPVYRNSLTGSQASDELATEENLYSPEEERVSRPPRVESPTYTAPGVPHLYTQMFSPAVHDPSKSYLRSSSNGRSRSESPMFRSMRRTSVRLPPPPNVSVLKKSQKAADEQGPIEDINIGDLDIELEKKMTKMTEKNTQKNSGSRKGYTQAAFANLNEVEDRIETKSMLDLSEGENGENSKKRSKSFAGMTDEELSKLEEFYISKGRSNKSKIDQFDFGEQLPVYLDTTVSKTDSNDIADPLVAIYPSRPTIVHNAISLTIDHPDYQRYVSEIKYKLNCKEKDDDLDLRIVSCYISGRRYTWSSVDWYVENLARDGDHLVIITTIPEFEAKIDTLAYKEKRKHRLERMTSNTSESVTTASHSLAGPDPSSPLSTGLRIEAIRNEARQTCSNILSYYAKRLESKIIRISIEMVKEDSTRSAIISATSLYRPNLQVISTVSANIQIKFRNGKVKLPFFLMKHFAMPAFVVPFEFIKPELLIKPRNDKNENKDDEKVDDLRTKVKKEERLQWLSGLIRRTLENPFTKHKVIDSDDEDDGESHSDESVASINEYFPISPEKKEEMDFFDKMGYLKPKPSRQVLLDDNTLMKYDSSGRKLTPVESRSSKRSSKRSSRIQFNNNGIYKVKSMVDDIYDHDIASTPHIKTALKWDNEDPKLKFTSHPMRKTKSAGLSPRTSSTSSSSRQQKAHHHHHHHNHVSRTKTAESSKSSNSKKGSSSSSTNEHQLKKSEKKKKSKIGSIFKKVFG</sequence>
<organism evidence="2 3">
    <name type="scientific">Saccharomyces arboricola (strain H-6 / AS 2.3317 / CBS 10644)</name>
    <name type="common">Yeast</name>
    <dbReference type="NCBI Taxonomy" id="1160507"/>
    <lineage>
        <taxon>Eukaryota</taxon>
        <taxon>Fungi</taxon>
        <taxon>Dikarya</taxon>
        <taxon>Ascomycota</taxon>
        <taxon>Saccharomycotina</taxon>
        <taxon>Saccharomycetes</taxon>
        <taxon>Saccharomycetales</taxon>
        <taxon>Saccharomycetaceae</taxon>
        <taxon>Saccharomyces</taxon>
    </lineage>
</organism>
<proteinExistence type="predicted"/>
<dbReference type="EMBL" id="ALIE01000089">
    <property type="protein sequence ID" value="EJS43589.1"/>
    <property type="molecule type" value="Genomic_DNA"/>
</dbReference>
<feature type="compositionally biased region" description="Basic residues" evidence="1">
    <location>
        <begin position="731"/>
        <end position="745"/>
    </location>
</feature>
<evidence type="ECO:0000313" key="3">
    <source>
        <dbReference type="Proteomes" id="UP000006968"/>
    </source>
</evidence>
<feature type="region of interest" description="Disordered" evidence="1">
    <location>
        <begin position="391"/>
        <end position="418"/>
    </location>
</feature>
<reference evidence="2 3" key="1">
    <citation type="journal article" date="2013" name="BMC Genomics">
        <title>High quality de novo sequencing and assembly of the Saccharomyces arboricolus genome.</title>
        <authorList>
            <person name="Liti G."/>
            <person name="Nguyen Ba A.N."/>
            <person name="Blythe M."/>
            <person name="Mueller C.A."/>
            <person name="Bergstroem A."/>
            <person name="Cubillos F.A."/>
            <person name="Dafhnis-Calas F."/>
            <person name="Khoshraftar S."/>
            <person name="Malla S."/>
            <person name="Mehta N."/>
            <person name="Siow C.C."/>
            <person name="Warringer J."/>
            <person name="Moses A.M."/>
            <person name="Louis E.J."/>
            <person name="Nieduszynski C.A."/>
        </authorList>
    </citation>
    <scope>NUCLEOTIDE SEQUENCE [LARGE SCALE GENOMIC DNA]</scope>
    <source>
        <strain evidence="3">H-6 / AS 2.3317 / CBS 10644</strain>
    </source>
</reference>
<evidence type="ECO:0000313" key="2">
    <source>
        <dbReference type="EMBL" id="EJS43589.1"/>
    </source>
</evidence>
<feature type="compositionally biased region" description="Low complexity" evidence="1">
    <location>
        <begin position="718"/>
        <end position="729"/>
    </location>
</feature>
<dbReference type="HOGENOM" id="CLU_014122_0_0_1"/>
<accession>J8Q7P8</accession>
<feature type="region of interest" description="Disordered" evidence="1">
    <location>
        <begin position="61"/>
        <end position="96"/>
    </location>
</feature>
<feature type="compositionally biased region" description="Basic and acidic residues" evidence="1">
    <location>
        <begin position="75"/>
        <end position="84"/>
    </location>
</feature>
<keyword evidence="3" id="KW-1185">Reference proteome</keyword>
<feature type="region of interest" description="Disordered" evidence="1">
    <location>
        <begin position="700"/>
        <end position="791"/>
    </location>
</feature>
<feature type="region of interest" description="Disordered" evidence="1">
    <location>
        <begin position="573"/>
        <end position="597"/>
    </location>
</feature>